<dbReference type="Proteomes" id="UP000035170">
    <property type="component" value="Unassembled WGS sequence"/>
</dbReference>
<organism evidence="1 2">
    <name type="scientific">Variovorax paradoxus</name>
    <dbReference type="NCBI Taxonomy" id="34073"/>
    <lineage>
        <taxon>Bacteria</taxon>
        <taxon>Pseudomonadati</taxon>
        <taxon>Pseudomonadota</taxon>
        <taxon>Betaproteobacteria</taxon>
        <taxon>Burkholderiales</taxon>
        <taxon>Comamonadaceae</taxon>
        <taxon>Variovorax</taxon>
    </lineage>
</organism>
<gene>
    <name evidence="1" type="ORF">VPARA_05160</name>
</gene>
<evidence type="ECO:0000313" key="1">
    <source>
        <dbReference type="EMBL" id="KLN58401.1"/>
    </source>
</evidence>
<protein>
    <recommendedName>
        <fullName evidence="3">GTPase</fullName>
    </recommendedName>
</protein>
<keyword evidence="2" id="KW-1185">Reference proteome</keyword>
<comment type="caution">
    <text evidence="1">The sequence shown here is derived from an EMBL/GenBank/DDBJ whole genome shotgun (WGS) entry which is preliminary data.</text>
</comment>
<dbReference type="AlphaFoldDB" id="A0A0H2M8F7"/>
<evidence type="ECO:0008006" key="3">
    <source>
        <dbReference type="Google" id="ProtNLM"/>
    </source>
</evidence>
<accession>A0A0H2M8F7</accession>
<reference evidence="1 2" key="1">
    <citation type="submission" date="2015-03" db="EMBL/GenBank/DDBJ databases">
        <title>Genome sequence of Variovorax paradoxus TBEA6.</title>
        <authorList>
            <person name="Poehlein A."/>
            <person name="Schuldes J."/>
            <person name="Wuebbeler J.H."/>
            <person name="Hiessl S."/>
            <person name="Steinbuechel A."/>
            <person name="Daniel R."/>
        </authorList>
    </citation>
    <scope>NUCLEOTIDE SEQUENCE [LARGE SCALE GENOMIC DNA]</scope>
    <source>
        <strain evidence="1 2">TBEA6</strain>
    </source>
</reference>
<dbReference type="EMBL" id="JZWI01000003">
    <property type="protein sequence ID" value="KLN58401.1"/>
    <property type="molecule type" value="Genomic_DNA"/>
</dbReference>
<sequence length="270" mass="30139">MDRSLIKSMLPALVAGHVPRNVRSFKYRVFDDQPQSSALGFAVDPKPFEGKVVAANDDAIVVKLKPSEFAVLDPNLVTTVPSEGAKVHVQPYARRRFDGLRADTPEVITEKTADGVPYTITRHILGSAPAKLPIPEPQCMELGQLIQQLEDMPAPDGFRRITHMLVDAGARDFTWVDPKPFKIIETPPAISFTVSTAKFEGRVTILYDRAGDTYVVELHRDGELVDRHDEVYFDMLGEVLDRLIDDGRWRLIDVSVIDAKVPRRRQAVAA</sequence>
<proteinExistence type="predicted"/>
<evidence type="ECO:0000313" key="2">
    <source>
        <dbReference type="Proteomes" id="UP000035170"/>
    </source>
</evidence>
<name>A0A0H2M8F7_VARPD</name>
<dbReference type="PATRIC" id="fig|34073.19.peg.516"/>
<dbReference type="RefSeq" id="WP_047783157.1">
    <property type="nucleotide sequence ID" value="NZ_JZWI01000003.1"/>
</dbReference>